<feature type="signal peptide" evidence="1">
    <location>
        <begin position="1"/>
        <end position="15"/>
    </location>
</feature>
<dbReference type="Proteomes" id="UP000799428">
    <property type="component" value="Unassembled WGS sequence"/>
</dbReference>
<name>A0A6G1JSH5_9PLEO</name>
<keyword evidence="3" id="KW-1185">Reference proteome</keyword>
<evidence type="ECO:0000313" key="2">
    <source>
        <dbReference type="EMBL" id="KAF2703232.1"/>
    </source>
</evidence>
<sequence length="70" mass="7286">MSALFLAAFVAPSPAILSPSKVTSTHVSIKVIDNAPPAPIDEFGSPSKCQTPEAIIFDNCDPRFNVGGLS</sequence>
<accession>A0A6G1JSH5</accession>
<gene>
    <name evidence="2" type="ORF">K504DRAFT_508148</name>
</gene>
<reference evidence="2" key="1">
    <citation type="journal article" date="2020" name="Stud. Mycol.">
        <title>101 Dothideomycetes genomes: a test case for predicting lifestyles and emergence of pathogens.</title>
        <authorList>
            <person name="Haridas S."/>
            <person name="Albert R."/>
            <person name="Binder M."/>
            <person name="Bloem J."/>
            <person name="Labutti K."/>
            <person name="Salamov A."/>
            <person name="Andreopoulos B."/>
            <person name="Baker S."/>
            <person name="Barry K."/>
            <person name="Bills G."/>
            <person name="Bluhm B."/>
            <person name="Cannon C."/>
            <person name="Castanera R."/>
            <person name="Culley D."/>
            <person name="Daum C."/>
            <person name="Ezra D."/>
            <person name="Gonzalez J."/>
            <person name="Henrissat B."/>
            <person name="Kuo A."/>
            <person name="Liang C."/>
            <person name="Lipzen A."/>
            <person name="Lutzoni F."/>
            <person name="Magnuson J."/>
            <person name="Mondo S."/>
            <person name="Nolan M."/>
            <person name="Ohm R."/>
            <person name="Pangilinan J."/>
            <person name="Park H.-J."/>
            <person name="Ramirez L."/>
            <person name="Alfaro M."/>
            <person name="Sun H."/>
            <person name="Tritt A."/>
            <person name="Yoshinaga Y."/>
            <person name="Zwiers L.-H."/>
            <person name="Turgeon B."/>
            <person name="Goodwin S."/>
            <person name="Spatafora J."/>
            <person name="Crous P."/>
            <person name="Grigoriev I."/>
        </authorList>
    </citation>
    <scope>NUCLEOTIDE SEQUENCE</scope>
    <source>
        <strain evidence="2">CBS 279.74</strain>
    </source>
</reference>
<dbReference type="AlphaFoldDB" id="A0A6G1JSH5"/>
<evidence type="ECO:0000313" key="3">
    <source>
        <dbReference type="Proteomes" id="UP000799428"/>
    </source>
</evidence>
<feature type="chain" id="PRO_5026111377" evidence="1">
    <location>
        <begin position="16"/>
        <end position="70"/>
    </location>
</feature>
<keyword evidence="1" id="KW-0732">Signal</keyword>
<evidence type="ECO:0000256" key="1">
    <source>
        <dbReference type="SAM" id="SignalP"/>
    </source>
</evidence>
<organism evidence="2 3">
    <name type="scientific">Pleomassaria siparia CBS 279.74</name>
    <dbReference type="NCBI Taxonomy" id="1314801"/>
    <lineage>
        <taxon>Eukaryota</taxon>
        <taxon>Fungi</taxon>
        <taxon>Dikarya</taxon>
        <taxon>Ascomycota</taxon>
        <taxon>Pezizomycotina</taxon>
        <taxon>Dothideomycetes</taxon>
        <taxon>Pleosporomycetidae</taxon>
        <taxon>Pleosporales</taxon>
        <taxon>Pleomassariaceae</taxon>
        <taxon>Pleomassaria</taxon>
    </lineage>
</organism>
<protein>
    <submittedName>
        <fullName evidence="2">Uncharacterized protein</fullName>
    </submittedName>
</protein>
<dbReference type="EMBL" id="MU005788">
    <property type="protein sequence ID" value="KAF2703232.1"/>
    <property type="molecule type" value="Genomic_DNA"/>
</dbReference>
<proteinExistence type="predicted"/>